<dbReference type="PROSITE" id="PS50949">
    <property type="entry name" value="HTH_GNTR"/>
    <property type="match status" value="1"/>
</dbReference>
<dbReference type="PANTHER" id="PTHR38445:SF10">
    <property type="entry name" value="GNTR-FAMILY TRANSCRIPTIONAL REGULATOR"/>
    <property type="match status" value="1"/>
</dbReference>
<feature type="region of interest" description="Disordered" evidence="4">
    <location>
        <begin position="115"/>
        <end position="137"/>
    </location>
</feature>
<accession>A0A1Y0HSE8</accession>
<dbReference type="InterPro" id="IPR036388">
    <property type="entry name" value="WH-like_DNA-bd_sf"/>
</dbReference>
<dbReference type="KEGG" id="cceu:CBR64_04685"/>
<feature type="domain" description="HTH gntR-type" evidence="5">
    <location>
        <begin position="6"/>
        <end position="74"/>
    </location>
</feature>
<proteinExistence type="predicted"/>
<keyword evidence="3" id="KW-0804">Transcription</keyword>
<dbReference type="OrthoDB" id="162505at2"/>
<dbReference type="InterPro" id="IPR036390">
    <property type="entry name" value="WH_DNA-bd_sf"/>
</dbReference>
<reference evidence="6 7" key="1">
    <citation type="submission" date="2017-05" db="EMBL/GenBank/DDBJ databases">
        <authorList>
            <person name="Song R."/>
            <person name="Chenine A.L."/>
            <person name="Ruprecht R.M."/>
        </authorList>
    </citation>
    <scope>NUCLEOTIDE SEQUENCE [LARGE SCALE GENOMIC DNA]</scope>
    <source>
        <strain evidence="6 7">PSBB019</strain>
    </source>
</reference>
<dbReference type="Proteomes" id="UP000196228">
    <property type="component" value="Chromosome"/>
</dbReference>
<name>A0A1Y0HSE8_CELCE</name>
<evidence type="ECO:0000259" key="5">
    <source>
        <dbReference type="PROSITE" id="PS50949"/>
    </source>
</evidence>
<feature type="compositionally biased region" description="Polar residues" evidence="4">
    <location>
        <begin position="123"/>
        <end position="137"/>
    </location>
</feature>
<dbReference type="RefSeq" id="WP_087469950.1">
    <property type="nucleotide sequence ID" value="NZ_CP021383.1"/>
</dbReference>
<organism evidence="6 7">
    <name type="scientific">Cellulosimicrobium cellulans</name>
    <name type="common">Arthrobacter luteus</name>
    <dbReference type="NCBI Taxonomy" id="1710"/>
    <lineage>
        <taxon>Bacteria</taxon>
        <taxon>Bacillati</taxon>
        <taxon>Actinomycetota</taxon>
        <taxon>Actinomycetes</taxon>
        <taxon>Micrococcales</taxon>
        <taxon>Promicromonosporaceae</taxon>
        <taxon>Cellulosimicrobium</taxon>
    </lineage>
</organism>
<dbReference type="SUPFAM" id="SSF46785">
    <property type="entry name" value="Winged helix' DNA-binding domain"/>
    <property type="match status" value="1"/>
</dbReference>
<dbReference type="PANTHER" id="PTHR38445">
    <property type="entry name" value="HTH-TYPE TRANSCRIPTIONAL REPRESSOR YTRA"/>
    <property type="match status" value="1"/>
</dbReference>
<dbReference type="CDD" id="cd07377">
    <property type="entry name" value="WHTH_GntR"/>
    <property type="match status" value="1"/>
</dbReference>
<sequence length="137" mass="14803">MFDGPEPIYLQIAQMVRAQVLAGELAEEEQVMSTTQFATTFRINPATAAKAFAGLVDEGVLYKRRGLGMFVAPGARERLLADHRARFFDEVLAPALAQADLLDIPTAEIVDYVLGRPRPAGTSGDQSTGPTTDPTPR</sequence>
<evidence type="ECO:0000256" key="1">
    <source>
        <dbReference type="ARBA" id="ARBA00023015"/>
    </source>
</evidence>
<dbReference type="Gene3D" id="1.10.10.10">
    <property type="entry name" value="Winged helix-like DNA-binding domain superfamily/Winged helix DNA-binding domain"/>
    <property type="match status" value="1"/>
</dbReference>
<gene>
    <name evidence="6" type="ORF">CBR64_04685</name>
</gene>
<evidence type="ECO:0000256" key="3">
    <source>
        <dbReference type="ARBA" id="ARBA00023163"/>
    </source>
</evidence>
<evidence type="ECO:0000256" key="4">
    <source>
        <dbReference type="SAM" id="MobiDB-lite"/>
    </source>
</evidence>
<protein>
    <submittedName>
        <fullName evidence="6">GntR family transcriptional regulator</fullName>
    </submittedName>
</protein>
<dbReference type="EMBL" id="CP021383">
    <property type="protein sequence ID" value="ARU50890.1"/>
    <property type="molecule type" value="Genomic_DNA"/>
</dbReference>
<evidence type="ECO:0000313" key="6">
    <source>
        <dbReference type="EMBL" id="ARU50890.1"/>
    </source>
</evidence>
<evidence type="ECO:0000313" key="7">
    <source>
        <dbReference type="Proteomes" id="UP000196228"/>
    </source>
</evidence>
<dbReference type="InterPro" id="IPR000524">
    <property type="entry name" value="Tscrpt_reg_HTH_GntR"/>
</dbReference>
<keyword evidence="2" id="KW-0238">DNA-binding</keyword>
<dbReference type="SMART" id="SM00345">
    <property type="entry name" value="HTH_GNTR"/>
    <property type="match status" value="1"/>
</dbReference>
<keyword evidence="1" id="KW-0805">Transcription regulation</keyword>
<dbReference type="GO" id="GO:0003700">
    <property type="term" value="F:DNA-binding transcription factor activity"/>
    <property type="evidence" value="ECO:0007669"/>
    <property type="project" value="InterPro"/>
</dbReference>
<dbReference type="GO" id="GO:0003677">
    <property type="term" value="F:DNA binding"/>
    <property type="evidence" value="ECO:0007669"/>
    <property type="project" value="UniProtKB-KW"/>
</dbReference>
<dbReference type="AlphaFoldDB" id="A0A1Y0HSE8"/>
<evidence type="ECO:0000256" key="2">
    <source>
        <dbReference type="ARBA" id="ARBA00023125"/>
    </source>
</evidence>